<keyword evidence="1" id="KW-1133">Transmembrane helix</keyword>
<dbReference type="Pfam" id="PF07331">
    <property type="entry name" value="TctB"/>
    <property type="match status" value="1"/>
</dbReference>
<reference evidence="3 4" key="1">
    <citation type="submission" date="2024-01" db="EMBL/GenBank/DDBJ databases">
        <title>New evidence supports the origin of RcGTA from prophage.</title>
        <authorList>
            <person name="Xu Y."/>
            <person name="Liu B."/>
            <person name="Chen F."/>
        </authorList>
    </citation>
    <scope>NUCLEOTIDE SEQUENCE [LARGE SCALE GENOMIC DNA]</scope>
    <source>
        <strain evidence="3 4">CBW1107-2</strain>
    </source>
</reference>
<dbReference type="InterPro" id="IPR009936">
    <property type="entry name" value="DUF1468"/>
</dbReference>
<evidence type="ECO:0000259" key="2">
    <source>
        <dbReference type="Pfam" id="PF07331"/>
    </source>
</evidence>
<evidence type="ECO:0000313" key="3">
    <source>
        <dbReference type="EMBL" id="MEX4009882.1"/>
    </source>
</evidence>
<feature type="domain" description="DUF1468" evidence="2">
    <location>
        <begin position="19"/>
        <end position="150"/>
    </location>
</feature>
<evidence type="ECO:0000256" key="1">
    <source>
        <dbReference type="SAM" id="Phobius"/>
    </source>
</evidence>
<name>A0ABV3WYX1_9HYPH</name>
<dbReference type="RefSeq" id="WP_368804674.1">
    <property type="nucleotide sequence ID" value="NZ_JAZHFV010000007.1"/>
</dbReference>
<evidence type="ECO:0000313" key="4">
    <source>
        <dbReference type="Proteomes" id="UP001559025"/>
    </source>
</evidence>
<accession>A0ABV3WYX1</accession>
<keyword evidence="1" id="KW-0812">Transmembrane</keyword>
<keyword evidence="1" id="KW-0472">Membrane</keyword>
<organism evidence="3 4">
    <name type="scientific">Neoaquamicrobium sediminum</name>
    <dbReference type="NCBI Taxonomy" id="1849104"/>
    <lineage>
        <taxon>Bacteria</taxon>
        <taxon>Pseudomonadati</taxon>
        <taxon>Pseudomonadota</taxon>
        <taxon>Alphaproteobacteria</taxon>
        <taxon>Hyphomicrobiales</taxon>
        <taxon>Phyllobacteriaceae</taxon>
        <taxon>Neoaquamicrobium</taxon>
    </lineage>
</organism>
<feature type="transmembrane region" description="Helical" evidence="1">
    <location>
        <begin position="14"/>
        <end position="37"/>
    </location>
</feature>
<proteinExistence type="predicted"/>
<feature type="transmembrane region" description="Helical" evidence="1">
    <location>
        <begin position="49"/>
        <end position="66"/>
    </location>
</feature>
<gene>
    <name evidence="3" type="ORF">V1479_21425</name>
</gene>
<protein>
    <submittedName>
        <fullName evidence="3">Tripartite tricarboxylate transporter TctB family protein</fullName>
    </submittedName>
</protein>
<feature type="transmembrane region" description="Helical" evidence="1">
    <location>
        <begin position="78"/>
        <end position="97"/>
    </location>
</feature>
<feature type="transmembrane region" description="Helical" evidence="1">
    <location>
        <begin position="103"/>
        <end position="122"/>
    </location>
</feature>
<comment type="caution">
    <text evidence="3">The sequence shown here is derived from an EMBL/GenBank/DDBJ whole genome shotgun (WGS) entry which is preliminary data.</text>
</comment>
<feature type="transmembrane region" description="Helical" evidence="1">
    <location>
        <begin position="129"/>
        <end position="149"/>
    </location>
</feature>
<keyword evidence="4" id="KW-1185">Reference proteome</keyword>
<dbReference type="Proteomes" id="UP001559025">
    <property type="component" value="Unassembled WGS sequence"/>
</dbReference>
<sequence>MPEKSPDRRAGQAFGVRMIALVAIAVALAIGATALSLPPPISGRLQPGLVPGVLAAIVLVAAVASLRRPVKPADDAATPGLVPLAAAAVAVLILAFGTRTLGIAIASFLASTVTAAGVTGVSPGRALRIGFGLAAGVSLLFALALRQPLPILPPGWGW</sequence>
<dbReference type="EMBL" id="JAZHFV010000007">
    <property type="protein sequence ID" value="MEX4009882.1"/>
    <property type="molecule type" value="Genomic_DNA"/>
</dbReference>